<keyword evidence="1" id="KW-0472">Membrane</keyword>
<reference evidence="2" key="2">
    <citation type="submission" date="2023-08" db="EMBL/GenBank/DDBJ databases">
        <title>Identification and characterization of horizontal gene transfer across gut microbiota members of farm animals based on homology search.</title>
        <authorList>
            <person name="Schwarzerova J."/>
            <person name="Nykrynova M."/>
            <person name="Jureckova K."/>
            <person name="Cejkova D."/>
            <person name="Rychlik I."/>
        </authorList>
    </citation>
    <scope>NUCLEOTIDE SEQUENCE</scope>
    <source>
        <strain evidence="2">ET15</strain>
    </source>
</reference>
<accession>A0AAW7JVY0</accession>
<evidence type="ECO:0000313" key="3">
    <source>
        <dbReference type="Proteomes" id="UP001168478"/>
    </source>
</evidence>
<dbReference type="RefSeq" id="WP_289836516.1">
    <property type="nucleotide sequence ID" value="NZ_JAUEIF010000004.1"/>
</dbReference>
<proteinExistence type="predicted"/>
<keyword evidence="1" id="KW-0812">Transmembrane</keyword>
<feature type="transmembrane region" description="Helical" evidence="1">
    <location>
        <begin position="20"/>
        <end position="42"/>
    </location>
</feature>
<reference evidence="2" key="1">
    <citation type="submission" date="2023-06" db="EMBL/GenBank/DDBJ databases">
        <authorList>
            <person name="Zeman M."/>
            <person name="Kubasova T."/>
            <person name="Jahodarova E."/>
            <person name="Nykrynova M."/>
            <person name="Rychlik I."/>
        </authorList>
    </citation>
    <scope>NUCLEOTIDE SEQUENCE</scope>
    <source>
        <strain evidence="2">ET15</strain>
    </source>
</reference>
<keyword evidence="1" id="KW-1133">Transmembrane helix</keyword>
<organism evidence="2 3">
    <name type="scientific">Leyella lascolaii</name>
    <dbReference type="NCBI Taxonomy" id="1776379"/>
    <lineage>
        <taxon>Bacteria</taxon>
        <taxon>Pseudomonadati</taxon>
        <taxon>Bacteroidota</taxon>
        <taxon>Bacteroidia</taxon>
        <taxon>Bacteroidales</taxon>
        <taxon>Prevotellaceae</taxon>
        <taxon>Leyella</taxon>
    </lineage>
</organism>
<sequence length="114" mass="13089">MPENSRSFLYVRLWREKGDFSGFCQLLVCQPIVLLLLMDMLLPMMRKRLSGIAKRCFRVSGKASFMHQERLSGSAIKPLWQFRSLFGCMEDTPEGCAEVQKLCFGIISGVFRNC</sequence>
<comment type="caution">
    <text evidence="2">The sequence shown here is derived from an EMBL/GenBank/DDBJ whole genome shotgun (WGS) entry which is preliminary data.</text>
</comment>
<name>A0AAW7JVY0_9BACT</name>
<evidence type="ECO:0000313" key="2">
    <source>
        <dbReference type="EMBL" id="MDN0025151.1"/>
    </source>
</evidence>
<protein>
    <submittedName>
        <fullName evidence="2">Uncharacterized protein</fullName>
    </submittedName>
</protein>
<dbReference type="Proteomes" id="UP001168478">
    <property type="component" value="Unassembled WGS sequence"/>
</dbReference>
<evidence type="ECO:0000256" key="1">
    <source>
        <dbReference type="SAM" id="Phobius"/>
    </source>
</evidence>
<dbReference type="EMBL" id="JAUEIF010000004">
    <property type="protein sequence ID" value="MDN0025151.1"/>
    <property type="molecule type" value="Genomic_DNA"/>
</dbReference>
<dbReference type="AlphaFoldDB" id="A0AAW7JVY0"/>
<gene>
    <name evidence="2" type="ORF">QVN84_06400</name>
</gene>